<dbReference type="InterPro" id="IPR022931">
    <property type="entry name" value="Sulphur_carrier_TusA"/>
</dbReference>
<comment type="similarity">
    <text evidence="1 3">Belongs to the sulfur carrier protein TusA family.</text>
</comment>
<dbReference type="SUPFAM" id="SSF64307">
    <property type="entry name" value="SirA-like"/>
    <property type="match status" value="1"/>
</dbReference>
<dbReference type="PANTHER" id="PTHR33279:SF2">
    <property type="entry name" value="SULFUR CARRIER PROTEIN TUSA"/>
    <property type="match status" value="1"/>
</dbReference>
<comment type="function">
    <text evidence="3">Sulfur carrier protein which probably makes part of a sulfur-relay system.</text>
</comment>
<accession>A0ABQ1I699</accession>
<evidence type="ECO:0000256" key="3">
    <source>
        <dbReference type="HAMAP-Rule" id="MF_00413"/>
    </source>
</evidence>
<evidence type="ECO:0000256" key="1">
    <source>
        <dbReference type="ARBA" id="ARBA00008984"/>
    </source>
</evidence>
<keyword evidence="2 3" id="KW-0963">Cytoplasm</keyword>
<dbReference type="HAMAP" id="MF_00413">
    <property type="entry name" value="Thiourid_synth_A"/>
    <property type="match status" value="1"/>
</dbReference>
<dbReference type="Proteomes" id="UP000651977">
    <property type="component" value="Unassembled WGS sequence"/>
</dbReference>
<sequence length="121" mass="13645">MSVVYDNLGLFFSVIYDRCPLVLLINNDAKVATREPSSMSKEIDLSQADHQLNALGLRCPEPVMMVRKAIRNMSLGETLLVEADDPSTTRDMVSFCEFMDHTLVAKKTDQTPFRYLIKKGS</sequence>
<dbReference type="InterPro" id="IPR036868">
    <property type="entry name" value="TusA-like_sf"/>
</dbReference>
<proteinExistence type="inferred from homology"/>
<dbReference type="InterPro" id="IPR001455">
    <property type="entry name" value="TusA-like"/>
</dbReference>
<feature type="active site" description="Cysteine persulfide intermediate" evidence="3">
    <location>
        <position position="59"/>
    </location>
</feature>
<dbReference type="CDD" id="cd03423">
    <property type="entry name" value="SirA"/>
    <property type="match status" value="1"/>
</dbReference>
<dbReference type="EMBL" id="BMDY01000023">
    <property type="protein sequence ID" value="GGB16619.1"/>
    <property type="molecule type" value="Genomic_DNA"/>
</dbReference>
<dbReference type="Pfam" id="PF01206">
    <property type="entry name" value="TusA"/>
    <property type="match status" value="1"/>
</dbReference>
<comment type="caution">
    <text evidence="5">The sequence shown here is derived from an EMBL/GenBank/DDBJ whole genome shotgun (WGS) entry which is preliminary data.</text>
</comment>
<evidence type="ECO:0000313" key="6">
    <source>
        <dbReference type="Proteomes" id="UP000651977"/>
    </source>
</evidence>
<reference evidence="6" key="1">
    <citation type="journal article" date="2019" name="Int. J. Syst. Evol. Microbiol.">
        <title>The Global Catalogue of Microorganisms (GCM) 10K type strain sequencing project: providing services to taxonomists for standard genome sequencing and annotation.</title>
        <authorList>
            <consortium name="The Broad Institute Genomics Platform"/>
            <consortium name="The Broad Institute Genome Sequencing Center for Infectious Disease"/>
            <person name="Wu L."/>
            <person name="Ma J."/>
        </authorList>
    </citation>
    <scope>NUCLEOTIDE SEQUENCE [LARGE SCALE GENOMIC DNA]</scope>
    <source>
        <strain evidence="6">CGMCC 1.10131</strain>
    </source>
</reference>
<dbReference type="PROSITE" id="PS01148">
    <property type="entry name" value="UPF0033"/>
    <property type="match status" value="1"/>
</dbReference>
<dbReference type="Gene3D" id="3.30.110.40">
    <property type="entry name" value="TusA-like domain"/>
    <property type="match status" value="1"/>
</dbReference>
<name>A0ABQ1I699_9ALTE</name>
<evidence type="ECO:0000313" key="5">
    <source>
        <dbReference type="EMBL" id="GGB16619.1"/>
    </source>
</evidence>
<organism evidence="5 6">
    <name type="scientific">Agarivorans gilvus</name>
    <dbReference type="NCBI Taxonomy" id="680279"/>
    <lineage>
        <taxon>Bacteria</taxon>
        <taxon>Pseudomonadati</taxon>
        <taxon>Pseudomonadota</taxon>
        <taxon>Gammaproteobacteria</taxon>
        <taxon>Alteromonadales</taxon>
        <taxon>Alteromonadaceae</taxon>
        <taxon>Agarivorans</taxon>
    </lineage>
</organism>
<evidence type="ECO:0000256" key="2">
    <source>
        <dbReference type="ARBA" id="ARBA00022490"/>
    </source>
</evidence>
<feature type="domain" description="UPF0033" evidence="4">
    <location>
        <begin position="52"/>
        <end position="76"/>
    </location>
</feature>
<dbReference type="NCBIfam" id="NF001423">
    <property type="entry name" value="PRK00299.1"/>
    <property type="match status" value="1"/>
</dbReference>
<protein>
    <recommendedName>
        <fullName evidence="3">Sulfur carrier protein TusA</fullName>
    </recommendedName>
</protein>
<dbReference type="PANTHER" id="PTHR33279">
    <property type="entry name" value="SULFUR CARRIER PROTEIN YEDF-RELATED"/>
    <property type="match status" value="1"/>
</dbReference>
<evidence type="ECO:0000259" key="4">
    <source>
        <dbReference type="PROSITE" id="PS01148"/>
    </source>
</evidence>
<comment type="subcellular location">
    <subcellularLocation>
        <location evidence="3">Cytoplasm</location>
    </subcellularLocation>
</comment>
<gene>
    <name evidence="3" type="primary">tusA</name>
    <name evidence="5" type="ORF">GCM10007414_32540</name>
</gene>
<keyword evidence="6" id="KW-1185">Reference proteome</keyword>